<dbReference type="Pfam" id="PF14104">
    <property type="entry name" value="DUF4277"/>
    <property type="match status" value="1"/>
</dbReference>
<name>A0A221NUC1_9ACTN</name>
<dbReference type="PANTHER" id="PTHR34614:SF2">
    <property type="entry name" value="TRANSPOSASE IS4-LIKE DOMAIN-CONTAINING PROTEIN"/>
    <property type="match status" value="1"/>
</dbReference>
<dbReference type="InterPro" id="IPR047654">
    <property type="entry name" value="IS1634_transpos"/>
</dbReference>
<dbReference type="KEGG" id="splu:LK06_003555"/>
<evidence type="ECO:0000313" key="3">
    <source>
        <dbReference type="Proteomes" id="UP000031501"/>
    </source>
</evidence>
<sequence>MTSVVEKRLGALPVAAEFLRRLDVAGVVDGLCPGGASAHLTHGQVIEAMVANRLTSPAPLVRVGDWARTWAVEEVFGIEPALLNDDRLARALDAVAPHLEKIAGTVGARAIAEFGIDVSRLHWDVTSMSVHGAYPVGDQDEQYPVIGYGHPKDRRVDLKQVQAGLAVSADGGIPVHARVFGGGTAEVSQVVGAMRDLSAMAGEQEFLMVADSKLVSYANVAALLAAEVEFIAPVPAAQVKDEVYAALDLEQARVVDWVPERDAGRPPGEREVYRVLEDVHTLTGPRKRDPVLTVRRILVHSTGNAKGQQAARAKRLAKAQEELDKLAGAAGGRHYRTREKIAARVGVIAARRRVVSCLRWHITEDETGAPSLQWRFDQEVLDAEAAIDGWYALLAGMPADKADPAQVLVQYKGQGAVERRYADFKGPLAVAPVFVQHNHRVAALIQVICLALLVFCLIERQVRRALGPEQTMVGLYPDNRRVRPTGRMILYHLGELTLRIGTITDRPIVQINRGVQLHLLELLGTEVTQTRWPQT</sequence>
<evidence type="ECO:0000259" key="1">
    <source>
        <dbReference type="Pfam" id="PF14104"/>
    </source>
</evidence>
<accession>A0A221NUC1</accession>
<dbReference type="EMBL" id="CP022433">
    <property type="protein sequence ID" value="ASN23426.1"/>
    <property type="molecule type" value="Genomic_DNA"/>
</dbReference>
<feature type="domain" description="DUF4277" evidence="1">
    <location>
        <begin position="7"/>
        <end position="96"/>
    </location>
</feature>
<reference evidence="2 3" key="1">
    <citation type="submission" date="2017-07" db="EMBL/GenBank/DDBJ databases">
        <title>Genome sequence of Streptomyces pluripotens MUSC 137T.</title>
        <authorList>
            <person name="Ser H.-L."/>
            <person name="Lee L.-H."/>
        </authorList>
    </citation>
    <scope>NUCLEOTIDE SEQUENCE [LARGE SCALE GENOMIC DNA]</scope>
    <source>
        <strain evidence="2 3">MUSC 137</strain>
    </source>
</reference>
<dbReference type="PANTHER" id="PTHR34614">
    <property type="match status" value="1"/>
</dbReference>
<dbReference type="InterPro" id="IPR025457">
    <property type="entry name" value="DUF4277"/>
</dbReference>
<proteinExistence type="predicted"/>
<dbReference type="NCBIfam" id="NF033559">
    <property type="entry name" value="transpos_IS1634"/>
    <property type="match status" value="1"/>
</dbReference>
<organism evidence="2 3">
    <name type="scientific">Streptomyces pluripotens</name>
    <dbReference type="NCBI Taxonomy" id="1355015"/>
    <lineage>
        <taxon>Bacteria</taxon>
        <taxon>Bacillati</taxon>
        <taxon>Actinomycetota</taxon>
        <taxon>Actinomycetes</taxon>
        <taxon>Kitasatosporales</taxon>
        <taxon>Streptomycetaceae</taxon>
        <taxon>Streptomyces</taxon>
    </lineage>
</organism>
<gene>
    <name evidence="2" type="ORF">LK07_04640</name>
</gene>
<dbReference type="AlphaFoldDB" id="A0A221NUC1"/>
<dbReference type="STRING" id="1355015.LK06_003555"/>
<dbReference type="Proteomes" id="UP000031501">
    <property type="component" value="Chromosome"/>
</dbReference>
<dbReference type="OrthoDB" id="4248155at2"/>
<evidence type="ECO:0000313" key="2">
    <source>
        <dbReference type="EMBL" id="ASN23426.1"/>
    </source>
</evidence>
<protein>
    <submittedName>
        <fullName evidence="2">DUF4277 domain-containing protein</fullName>
    </submittedName>
</protein>
<keyword evidence="3" id="KW-1185">Reference proteome</keyword>